<organism evidence="3 4">
    <name type="scientific">Lentinus brumalis</name>
    <dbReference type="NCBI Taxonomy" id="2498619"/>
    <lineage>
        <taxon>Eukaryota</taxon>
        <taxon>Fungi</taxon>
        <taxon>Dikarya</taxon>
        <taxon>Basidiomycota</taxon>
        <taxon>Agaricomycotina</taxon>
        <taxon>Agaricomycetes</taxon>
        <taxon>Polyporales</taxon>
        <taxon>Polyporaceae</taxon>
        <taxon>Lentinus</taxon>
    </lineage>
</organism>
<protein>
    <submittedName>
        <fullName evidence="3">Uncharacterized protein</fullName>
    </submittedName>
</protein>
<keyword evidence="1" id="KW-0175">Coiled coil</keyword>
<accession>A0A371D5F9</accession>
<evidence type="ECO:0000313" key="4">
    <source>
        <dbReference type="Proteomes" id="UP000256964"/>
    </source>
</evidence>
<name>A0A371D5F9_9APHY</name>
<evidence type="ECO:0000256" key="1">
    <source>
        <dbReference type="SAM" id="Coils"/>
    </source>
</evidence>
<sequence length="928" mass="103378">MRTVNTRLCLSPSIIILTTADFVQLIYCSTTMAPQLQLAEDEAIVRWLGDEAIIAVDSLVKLRLEYDRSVRGRHERILDAIFRAMKARANSASAEISAWLEQHEEHKRQLTERGVLLEALDRAYELQSYGIVVSEIIYYFNHPDLIGAGPYGETLESLSPHVCDAASWRVKYRGSGHQVLYNALYQLKRDSSTGMARPGLVPVVIGAGMGKSRMVEEIAKSVFIVTMRLGRPSIGSNVFGQLNERSPDHAVYVFLVEETVGFDSERTLIRNLAFMTGLTTALRNVLPSMGANASEYGLLVSSWPGYYQNASRRRDILLRAIREAKELESKYQSQEALVPLMRDAMTKLCVTIPDPSAPTKTSRSAPIPVKSLKLIFSFDEKVSNSSYTGTFRHDPMSKCFAELTGLPVMGIVLSRSPKLLTTSGRSSLKLPLQVLFPFESHCDDESGRSSDEEELNNVSQLSSICRFGRPLFFAHLQAIEHELPRLWDYRGKKPDMPPAEYIIGHARSQLLGGSGHTGGFWEVRRSGTYGPLAVLDVRLALDLDAHTDIALGASERMVAENMRILYHDPKRPHALLSCYPSEPVLAEAAAQQMWHWRPEGPQSMSLLDVLVEEIKRGLVALDDDDACLVGRYILLLSHDRAIGTLPVNPGAPIPNQPWFSDEVPLPRFISSIFASKKASQVLRCLPDNVVDGKSLEEKFRDAFVHFTHFVKVQSGAITLDSLRAAYIRGAAFRIIGRKRPVDCVIPIRMKKGAGLQSVFSLMAFTFNNDNDTTSLAQMRLDPKAQGYFPEHDQYIRPFIMLKWDVAAAAKDGERSAEDSMEIDVRPKGGPSAVQSIGDNHVHPRYTIQARGISPDTYAEVNEWDNDKYQYLFTFQKGATRTEEGIFAAPYSGAGGQGHVQVRTLRASRGWDGAQVLAMDDDWKPSVEV</sequence>
<proteinExistence type="predicted"/>
<keyword evidence="4" id="KW-1185">Reference proteome</keyword>
<feature type="region of interest" description="Disordered" evidence="2">
    <location>
        <begin position="816"/>
        <end position="838"/>
    </location>
</feature>
<dbReference type="STRING" id="139420.A0A371D5F9"/>
<gene>
    <name evidence="3" type="ORF">OH76DRAFT_714277</name>
</gene>
<feature type="compositionally biased region" description="Basic and acidic residues" evidence="2">
    <location>
        <begin position="816"/>
        <end position="826"/>
    </location>
</feature>
<dbReference type="OrthoDB" id="2736708at2759"/>
<dbReference type="EMBL" id="KZ857416">
    <property type="protein sequence ID" value="RDX47774.1"/>
    <property type="molecule type" value="Genomic_DNA"/>
</dbReference>
<dbReference type="PANTHER" id="PTHR33266">
    <property type="entry name" value="CHROMOSOME 15, WHOLE GENOME SHOTGUN SEQUENCE"/>
    <property type="match status" value="1"/>
</dbReference>
<feature type="coiled-coil region" evidence="1">
    <location>
        <begin position="307"/>
        <end position="337"/>
    </location>
</feature>
<dbReference type="Proteomes" id="UP000256964">
    <property type="component" value="Unassembled WGS sequence"/>
</dbReference>
<reference evidence="3 4" key="1">
    <citation type="journal article" date="2018" name="Biotechnol. Biofuels">
        <title>Integrative visual omics of the white-rot fungus Polyporus brumalis exposes the biotechnological potential of its oxidative enzymes for delignifying raw plant biomass.</title>
        <authorList>
            <person name="Miyauchi S."/>
            <person name="Rancon A."/>
            <person name="Drula E."/>
            <person name="Hage H."/>
            <person name="Chaduli D."/>
            <person name="Favel A."/>
            <person name="Grisel S."/>
            <person name="Henrissat B."/>
            <person name="Herpoel-Gimbert I."/>
            <person name="Ruiz-Duenas F.J."/>
            <person name="Chevret D."/>
            <person name="Hainaut M."/>
            <person name="Lin J."/>
            <person name="Wang M."/>
            <person name="Pangilinan J."/>
            <person name="Lipzen A."/>
            <person name="Lesage-Meessen L."/>
            <person name="Navarro D."/>
            <person name="Riley R."/>
            <person name="Grigoriev I.V."/>
            <person name="Zhou S."/>
            <person name="Raouche S."/>
            <person name="Rosso M.N."/>
        </authorList>
    </citation>
    <scope>NUCLEOTIDE SEQUENCE [LARGE SCALE GENOMIC DNA]</scope>
    <source>
        <strain evidence="3 4">BRFM 1820</strain>
    </source>
</reference>
<dbReference type="PANTHER" id="PTHR33266:SF1">
    <property type="entry name" value="F-BOX DOMAIN-CONTAINING PROTEIN"/>
    <property type="match status" value="1"/>
</dbReference>
<evidence type="ECO:0000256" key="2">
    <source>
        <dbReference type="SAM" id="MobiDB-lite"/>
    </source>
</evidence>
<evidence type="ECO:0000313" key="3">
    <source>
        <dbReference type="EMBL" id="RDX47774.1"/>
    </source>
</evidence>
<dbReference type="AlphaFoldDB" id="A0A371D5F9"/>